<dbReference type="AlphaFoldDB" id="A0A963YN99"/>
<feature type="transmembrane region" description="Helical" evidence="1">
    <location>
        <begin position="33"/>
        <end position="53"/>
    </location>
</feature>
<keyword evidence="1" id="KW-0472">Membrane</keyword>
<dbReference type="Proteomes" id="UP000708298">
    <property type="component" value="Unassembled WGS sequence"/>
</dbReference>
<reference evidence="2" key="2">
    <citation type="submission" date="2021-01" db="EMBL/GenBank/DDBJ databases">
        <authorList>
            <person name="Mieszkin S."/>
            <person name="Pouder E."/>
            <person name="Alain K."/>
        </authorList>
    </citation>
    <scope>NUCLEOTIDE SEQUENCE</scope>
    <source>
        <strain evidence="2">HW T2.11</strain>
    </source>
</reference>
<feature type="transmembrane region" description="Helical" evidence="1">
    <location>
        <begin position="65"/>
        <end position="88"/>
    </location>
</feature>
<sequence>MLDNDWYLPEEMDQPHPRSYSSTLEWRTAIQSAFWIFATPVFFIGIVIAYLFYENTGSSDWSQYAQILMTGGLLGIAFSFPYLAVIGLRYRKEVRLMKWGTLAPAKIIEENEISSRYGKSLRLVYQFRDRDGGLEENTCSGLPVMSTFSPGYIDPLMLTIRANPLVLYDPGDSSRNLLYPPKFVAAVLK</sequence>
<keyword evidence="1" id="KW-1133">Transmembrane helix</keyword>
<proteinExistence type="predicted"/>
<evidence type="ECO:0000313" key="2">
    <source>
        <dbReference type="EMBL" id="MCB8873666.1"/>
    </source>
</evidence>
<keyword evidence="3" id="KW-1185">Reference proteome</keyword>
<evidence type="ECO:0000313" key="3">
    <source>
        <dbReference type="Proteomes" id="UP000708298"/>
    </source>
</evidence>
<dbReference type="RefSeq" id="WP_227319352.1">
    <property type="nucleotide sequence ID" value="NZ_JAESVB010000001.1"/>
</dbReference>
<name>A0A963YN99_9PROT</name>
<evidence type="ECO:0000256" key="1">
    <source>
        <dbReference type="SAM" id="Phobius"/>
    </source>
</evidence>
<accession>A0A963YN99</accession>
<dbReference type="EMBL" id="JAESVB010000001">
    <property type="protein sequence ID" value="MCB8873666.1"/>
    <property type="molecule type" value="Genomic_DNA"/>
</dbReference>
<comment type="caution">
    <text evidence="2">The sequence shown here is derived from an EMBL/GenBank/DDBJ whole genome shotgun (WGS) entry which is preliminary data.</text>
</comment>
<reference evidence="2" key="1">
    <citation type="journal article" date="2021" name="Microorganisms">
        <title>Acidisoma silvae sp. nov. and Acidisomacellulosilytica sp. nov., Two Acidophilic Bacteria Isolated from Decaying Wood, Hydrolyzing Cellulose and Producing Poly-3-hydroxybutyrate.</title>
        <authorList>
            <person name="Mieszkin S."/>
            <person name="Pouder E."/>
            <person name="Uroz S."/>
            <person name="Simon-Colin C."/>
            <person name="Alain K."/>
        </authorList>
    </citation>
    <scope>NUCLEOTIDE SEQUENCE</scope>
    <source>
        <strain evidence="2">HW T2.11</strain>
    </source>
</reference>
<protein>
    <submittedName>
        <fullName evidence="2">Uncharacterized protein</fullName>
    </submittedName>
</protein>
<organism evidence="2 3">
    <name type="scientific">Acidisoma silvae</name>
    <dbReference type="NCBI Taxonomy" id="2802396"/>
    <lineage>
        <taxon>Bacteria</taxon>
        <taxon>Pseudomonadati</taxon>
        <taxon>Pseudomonadota</taxon>
        <taxon>Alphaproteobacteria</taxon>
        <taxon>Acetobacterales</taxon>
        <taxon>Acidocellaceae</taxon>
        <taxon>Acidisoma</taxon>
    </lineage>
</organism>
<gene>
    <name evidence="2" type="ORF">ASILVAE211_00620</name>
</gene>
<keyword evidence="1" id="KW-0812">Transmembrane</keyword>